<dbReference type="EMBL" id="CAJVPV010002485">
    <property type="protein sequence ID" value="CAG8527295.1"/>
    <property type="molecule type" value="Genomic_DNA"/>
</dbReference>
<dbReference type="AlphaFoldDB" id="A0A9N9FEE9"/>
<evidence type="ECO:0000256" key="1">
    <source>
        <dbReference type="SAM" id="MobiDB-lite"/>
    </source>
</evidence>
<sequence length="140" mass="16398">MTIFETRMEEPSEDTDSNPLEQSQRVAARTLTEFIHLLQEPLIDSVKNITENNISITYFQNGDGPYVYNGQKNITNTKFAHYRTNGYYIIQKFYTEIEKELKLRFPTLLINHTQETNRESLTFINYIDPKPIVKFAGLNL</sequence>
<evidence type="ECO:0000313" key="2">
    <source>
        <dbReference type="EMBL" id="CAG8527295.1"/>
    </source>
</evidence>
<dbReference type="Proteomes" id="UP000789342">
    <property type="component" value="Unassembled WGS sequence"/>
</dbReference>
<accession>A0A9N9FEE9</accession>
<gene>
    <name evidence="2" type="ORF">AMORRO_LOCUS4500</name>
</gene>
<evidence type="ECO:0000313" key="3">
    <source>
        <dbReference type="Proteomes" id="UP000789342"/>
    </source>
</evidence>
<feature type="compositionally biased region" description="Basic and acidic residues" evidence="1">
    <location>
        <begin position="1"/>
        <end position="10"/>
    </location>
</feature>
<protein>
    <submittedName>
        <fullName evidence="2">7048_t:CDS:1</fullName>
    </submittedName>
</protein>
<reference evidence="2" key="1">
    <citation type="submission" date="2021-06" db="EMBL/GenBank/DDBJ databases">
        <authorList>
            <person name="Kallberg Y."/>
            <person name="Tangrot J."/>
            <person name="Rosling A."/>
        </authorList>
    </citation>
    <scope>NUCLEOTIDE SEQUENCE</scope>
    <source>
        <strain evidence="2">CL551</strain>
    </source>
</reference>
<organism evidence="2 3">
    <name type="scientific">Acaulospora morrowiae</name>
    <dbReference type="NCBI Taxonomy" id="94023"/>
    <lineage>
        <taxon>Eukaryota</taxon>
        <taxon>Fungi</taxon>
        <taxon>Fungi incertae sedis</taxon>
        <taxon>Mucoromycota</taxon>
        <taxon>Glomeromycotina</taxon>
        <taxon>Glomeromycetes</taxon>
        <taxon>Diversisporales</taxon>
        <taxon>Acaulosporaceae</taxon>
        <taxon>Acaulospora</taxon>
    </lineage>
</organism>
<feature type="region of interest" description="Disordered" evidence="1">
    <location>
        <begin position="1"/>
        <end position="22"/>
    </location>
</feature>
<keyword evidence="3" id="KW-1185">Reference proteome</keyword>
<name>A0A9N9FEE9_9GLOM</name>
<comment type="caution">
    <text evidence="2">The sequence shown here is derived from an EMBL/GenBank/DDBJ whole genome shotgun (WGS) entry which is preliminary data.</text>
</comment>
<proteinExistence type="predicted"/>